<dbReference type="AlphaFoldDB" id="A0AAQ1P8Z6"/>
<evidence type="ECO:0000313" key="2">
    <source>
        <dbReference type="EMBL" id="SPO59975.1"/>
    </source>
</evidence>
<evidence type="ECO:0000313" key="3">
    <source>
        <dbReference type="Proteomes" id="UP000294335"/>
    </source>
</evidence>
<sequence>MPWAAGAPRGSGHAREHRRSRCHAPRWILRGRARSHRYGAFLGLPEHPVGAALAANTGAAGAMYRVGFFAGAPAPTGYADRLRIQFSKPQHSRLHKVRNNPRRFQDAPGRSHAIPGRHKCHACRMPRTSARRRAAAGKEAAGTTQP</sequence>
<proteinExistence type="predicted"/>
<dbReference type="EMBL" id="OPYN01000070">
    <property type="protein sequence ID" value="SPO59975.1"/>
    <property type="molecule type" value="Genomic_DNA"/>
</dbReference>
<evidence type="ECO:0000256" key="1">
    <source>
        <dbReference type="SAM" id="MobiDB-lite"/>
    </source>
</evidence>
<feature type="region of interest" description="Disordered" evidence="1">
    <location>
        <begin position="1"/>
        <end position="21"/>
    </location>
</feature>
<feature type="compositionally biased region" description="Basic residues" evidence="1">
    <location>
        <begin position="90"/>
        <end position="101"/>
    </location>
</feature>
<dbReference type="Proteomes" id="UP000294335">
    <property type="component" value="Unassembled WGS sequence"/>
</dbReference>
<feature type="compositionally biased region" description="Low complexity" evidence="1">
    <location>
        <begin position="137"/>
        <end position="146"/>
    </location>
</feature>
<comment type="caution">
    <text evidence="2">The sequence shown here is derived from an EMBL/GenBank/DDBJ whole genome shotgun (WGS) entry which is preliminary data.</text>
</comment>
<accession>A0AAQ1P8Z6</accession>
<feature type="region of interest" description="Disordered" evidence="1">
    <location>
        <begin position="90"/>
        <end position="146"/>
    </location>
</feature>
<feature type="compositionally biased region" description="Basic residues" evidence="1">
    <location>
        <begin position="115"/>
        <end position="135"/>
    </location>
</feature>
<organism evidence="2 3">
    <name type="scientific">Pseudomonas inefficax</name>
    <dbReference type="NCBI Taxonomy" id="2078786"/>
    <lineage>
        <taxon>Bacteria</taxon>
        <taxon>Pseudomonadati</taxon>
        <taxon>Pseudomonadota</taxon>
        <taxon>Gammaproteobacteria</taxon>
        <taxon>Pseudomonadales</taxon>
        <taxon>Pseudomonadaceae</taxon>
        <taxon>Pseudomonas</taxon>
    </lineage>
</organism>
<gene>
    <name evidence="2" type="ORF">JV551A3_V1_700247</name>
</gene>
<name>A0AAQ1P8Z6_9PSED</name>
<protein>
    <submittedName>
        <fullName evidence="2">Uncharacterized protein</fullName>
    </submittedName>
</protein>
<reference evidence="2 3" key="1">
    <citation type="submission" date="2018-02" db="EMBL/GenBank/DDBJ databases">
        <authorList>
            <person name="Dubost A."/>
        </authorList>
    </citation>
    <scope>NUCLEOTIDE SEQUENCE [LARGE SCALE GENOMIC DNA]</scope>
    <source>
        <strain evidence="3">JV551A3</strain>
    </source>
</reference>
<keyword evidence="3" id="KW-1185">Reference proteome</keyword>